<comment type="caution">
    <text evidence="1">The sequence shown here is derived from an EMBL/GenBank/DDBJ whole genome shotgun (WGS) entry which is preliminary data.</text>
</comment>
<evidence type="ECO:0000313" key="2">
    <source>
        <dbReference type="Proteomes" id="UP000192356"/>
    </source>
</evidence>
<gene>
    <name evidence="1" type="ORF">HERIO_1492</name>
</gene>
<accession>A0A1X0Q9U9</accession>
<protein>
    <submittedName>
        <fullName evidence="1">Uncharacterized protein</fullName>
    </submittedName>
</protein>
<dbReference type="VEuPathDB" id="MicrosporidiaDB:HERIO_1492"/>
<keyword evidence="2" id="KW-1185">Reference proteome</keyword>
<dbReference type="Proteomes" id="UP000192356">
    <property type="component" value="Unassembled WGS sequence"/>
</dbReference>
<dbReference type="OrthoDB" id="2195477at2759"/>
<evidence type="ECO:0000313" key="1">
    <source>
        <dbReference type="EMBL" id="ORD96579.1"/>
    </source>
</evidence>
<reference evidence="1 2" key="1">
    <citation type="journal article" date="2017" name="Environ. Microbiol.">
        <title>Decay of the glycolytic pathway and adaptation to intranuclear parasitism within Enterocytozoonidae microsporidia.</title>
        <authorList>
            <person name="Wiredu Boakye D."/>
            <person name="Jaroenlak P."/>
            <person name="Prachumwat A."/>
            <person name="Williams T.A."/>
            <person name="Bateman K.S."/>
            <person name="Itsathitphaisarn O."/>
            <person name="Sritunyalucksana K."/>
            <person name="Paszkiewicz K.H."/>
            <person name="Moore K.A."/>
            <person name="Stentiford G.D."/>
            <person name="Williams B.A."/>
        </authorList>
    </citation>
    <scope>NUCLEOTIDE SEQUENCE [LARGE SCALE GENOMIC DNA]</scope>
    <source>
        <strain evidence="1 2">GB1</strain>
    </source>
</reference>
<organism evidence="1 2">
    <name type="scientific">Hepatospora eriocheir</name>
    <dbReference type="NCBI Taxonomy" id="1081669"/>
    <lineage>
        <taxon>Eukaryota</taxon>
        <taxon>Fungi</taxon>
        <taxon>Fungi incertae sedis</taxon>
        <taxon>Microsporidia</taxon>
        <taxon>Hepatosporidae</taxon>
        <taxon>Hepatospora</taxon>
    </lineage>
</organism>
<proteinExistence type="predicted"/>
<dbReference type="EMBL" id="LVKB01000075">
    <property type="protein sequence ID" value="ORD96579.1"/>
    <property type="molecule type" value="Genomic_DNA"/>
</dbReference>
<sequence length="75" mass="9057">MQTRPFSKNRDRMALRCLNNKCANYSKYVFIHIESLLLSLNVYLSNILKVCYKWFNNQTQIKKRSKDKVKRKTII</sequence>
<dbReference type="AlphaFoldDB" id="A0A1X0Q9U9"/>
<name>A0A1X0Q9U9_9MICR</name>